<proteinExistence type="inferred from homology"/>
<comment type="caution">
    <text evidence="8">The sequence shown here is derived from an EMBL/GenBank/DDBJ whole genome shotgun (WGS) entry which is preliminary data.</text>
</comment>
<dbReference type="Gene3D" id="2.60.120.330">
    <property type="entry name" value="B-lactam Antibiotic, Isopenicillin N Synthase, Chain"/>
    <property type="match status" value="1"/>
</dbReference>
<dbReference type="PROSITE" id="PS51471">
    <property type="entry name" value="FE2OG_OXY"/>
    <property type="match status" value="1"/>
</dbReference>
<dbReference type="OrthoDB" id="288590at2759"/>
<dbReference type="PRINTS" id="PR00682">
    <property type="entry name" value="IPNSYNTHASE"/>
</dbReference>
<dbReference type="Pfam" id="PF14226">
    <property type="entry name" value="DIOX_N"/>
    <property type="match status" value="1"/>
</dbReference>
<evidence type="ECO:0000313" key="8">
    <source>
        <dbReference type="EMBL" id="PON33332.1"/>
    </source>
</evidence>
<dbReference type="PANTHER" id="PTHR10209">
    <property type="entry name" value="OXIDOREDUCTASE, 2OG-FE II OXYGENASE FAMILY PROTEIN"/>
    <property type="match status" value="1"/>
</dbReference>
<keyword evidence="9" id="KW-1185">Reference proteome</keyword>
<dbReference type="InterPro" id="IPR027443">
    <property type="entry name" value="IPNS-like_sf"/>
</dbReference>
<evidence type="ECO:0000256" key="1">
    <source>
        <dbReference type="ARBA" id="ARBA00001962"/>
    </source>
</evidence>
<evidence type="ECO:0000256" key="6">
    <source>
        <dbReference type="RuleBase" id="RU003682"/>
    </source>
</evidence>
<accession>A0A2P5A9X1</accession>
<keyword evidence="3 6" id="KW-0479">Metal-binding</keyword>
<keyword evidence="4 6" id="KW-0560">Oxidoreductase</keyword>
<organism evidence="8 9">
    <name type="scientific">Parasponia andersonii</name>
    <name type="common">Sponia andersonii</name>
    <dbReference type="NCBI Taxonomy" id="3476"/>
    <lineage>
        <taxon>Eukaryota</taxon>
        <taxon>Viridiplantae</taxon>
        <taxon>Streptophyta</taxon>
        <taxon>Embryophyta</taxon>
        <taxon>Tracheophyta</taxon>
        <taxon>Spermatophyta</taxon>
        <taxon>Magnoliopsida</taxon>
        <taxon>eudicotyledons</taxon>
        <taxon>Gunneridae</taxon>
        <taxon>Pentapetalae</taxon>
        <taxon>rosids</taxon>
        <taxon>fabids</taxon>
        <taxon>Rosales</taxon>
        <taxon>Cannabaceae</taxon>
        <taxon>Parasponia</taxon>
    </lineage>
</organism>
<name>A0A2P5A9X1_PARAD</name>
<dbReference type="EMBL" id="JXTB01000737">
    <property type="protein sequence ID" value="PON33332.1"/>
    <property type="molecule type" value="Genomic_DNA"/>
</dbReference>
<dbReference type="GO" id="GO:0046872">
    <property type="term" value="F:metal ion binding"/>
    <property type="evidence" value="ECO:0007669"/>
    <property type="project" value="UniProtKB-KW"/>
</dbReference>
<evidence type="ECO:0000256" key="5">
    <source>
        <dbReference type="ARBA" id="ARBA00023004"/>
    </source>
</evidence>
<feature type="domain" description="Fe2OG dioxygenase" evidence="7">
    <location>
        <begin position="225"/>
        <end position="325"/>
    </location>
</feature>
<keyword evidence="5 6" id="KW-0408">Iron</keyword>
<dbReference type="Pfam" id="PF03171">
    <property type="entry name" value="2OG-FeII_Oxy"/>
    <property type="match status" value="1"/>
</dbReference>
<evidence type="ECO:0000256" key="3">
    <source>
        <dbReference type="ARBA" id="ARBA00022723"/>
    </source>
</evidence>
<comment type="cofactor">
    <cofactor evidence="1">
        <name>Fe cation</name>
        <dbReference type="ChEBI" id="CHEBI:24875"/>
    </cofactor>
</comment>
<dbReference type="FunFam" id="2.60.120.330:FF:000005">
    <property type="entry name" value="1-aminocyclopropane-1-carboxylate oxidase homolog 1"/>
    <property type="match status" value="1"/>
</dbReference>
<evidence type="ECO:0000256" key="4">
    <source>
        <dbReference type="ARBA" id="ARBA00023002"/>
    </source>
</evidence>
<dbReference type="PANTHER" id="PTHR10209:SF791">
    <property type="entry name" value="1-AMINOCYCLOPROPANE-1-CARBOXYLATE OXIDASE HOMOLOG 1"/>
    <property type="match status" value="1"/>
</dbReference>
<dbReference type="AlphaFoldDB" id="A0A2P5A9X1"/>
<evidence type="ECO:0000256" key="2">
    <source>
        <dbReference type="ARBA" id="ARBA00008056"/>
    </source>
</evidence>
<dbReference type="Proteomes" id="UP000237105">
    <property type="component" value="Unassembled WGS sequence"/>
</dbReference>
<dbReference type="SUPFAM" id="SSF51197">
    <property type="entry name" value="Clavaminate synthase-like"/>
    <property type="match status" value="1"/>
</dbReference>
<protein>
    <submittedName>
        <fullName evidence="8">Isopenicillin N synthase</fullName>
    </submittedName>
</protein>
<dbReference type="InterPro" id="IPR044861">
    <property type="entry name" value="IPNS-like_FE2OG_OXY"/>
</dbReference>
<gene>
    <name evidence="8" type="ORF">PanWU01x14_353610</name>
</gene>
<dbReference type="GO" id="GO:0051213">
    <property type="term" value="F:dioxygenase activity"/>
    <property type="evidence" value="ECO:0007669"/>
    <property type="project" value="UniProtKB-ARBA"/>
</dbReference>
<comment type="similarity">
    <text evidence="2 6">Belongs to the iron/ascorbate-dependent oxidoreductase family.</text>
</comment>
<reference evidence="9" key="1">
    <citation type="submission" date="2016-06" db="EMBL/GenBank/DDBJ databases">
        <title>Parallel loss of symbiosis genes in relatives of nitrogen-fixing non-legume Parasponia.</title>
        <authorList>
            <person name="Van Velzen R."/>
            <person name="Holmer R."/>
            <person name="Bu F."/>
            <person name="Rutten L."/>
            <person name="Van Zeijl A."/>
            <person name="Liu W."/>
            <person name="Santuari L."/>
            <person name="Cao Q."/>
            <person name="Sharma T."/>
            <person name="Shen D."/>
            <person name="Roswanjaya Y."/>
            <person name="Wardhani T."/>
            <person name="Kalhor M.S."/>
            <person name="Jansen J."/>
            <person name="Van den Hoogen J."/>
            <person name="Gungor B."/>
            <person name="Hartog M."/>
            <person name="Hontelez J."/>
            <person name="Verver J."/>
            <person name="Yang W.-C."/>
            <person name="Schijlen E."/>
            <person name="Repin R."/>
            <person name="Schilthuizen M."/>
            <person name="Schranz E."/>
            <person name="Heidstra R."/>
            <person name="Miyata K."/>
            <person name="Fedorova E."/>
            <person name="Kohlen W."/>
            <person name="Bisseling T."/>
            <person name="Smit S."/>
            <person name="Geurts R."/>
        </authorList>
    </citation>
    <scope>NUCLEOTIDE SEQUENCE [LARGE SCALE GENOMIC DNA]</scope>
    <source>
        <strain evidence="9">cv. WU1-14</strain>
    </source>
</reference>
<evidence type="ECO:0000259" key="7">
    <source>
        <dbReference type="PROSITE" id="PS51471"/>
    </source>
</evidence>
<sequence>MVVTSSDEAAPEASFKAEYDRAAEFKAFDETKAGVKGLVDAGITEIPRIFHHPTSDDYVETSSVSGDTQLSIPVIDLKGLNKDGTDQQKEIVEKVREALETWGFFQIVNHGIPESVLEEMKNGVRRFYEQETEVKKEFYTRDPTKPVVYNSNFDLSTGISTNWRDTFLCLMAPDPPKPEDLPIVCRDILIEYSKQVMKVGTLLFELISEALGLNPNHLNDIGCAEGLVLLGHYYPPCPQPELTMGTTKHTDTDFLTVLLQDQIGGLQVLSENKWIDVSPQPGALVVNVGDLLQLISNDRLRSVEHRVLASREGPRVSIASFFCTGMTPTSKLYGPIKEFLSENNPPIYRATTVRDYFLYVKAKGLDGRTSALEDFKLAKIET</sequence>
<evidence type="ECO:0000313" key="9">
    <source>
        <dbReference type="Proteomes" id="UP000237105"/>
    </source>
</evidence>
<dbReference type="InterPro" id="IPR005123">
    <property type="entry name" value="Oxoglu/Fe-dep_dioxygenase_dom"/>
</dbReference>
<dbReference type="InterPro" id="IPR026992">
    <property type="entry name" value="DIOX_N"/>
</dbReference>